<gene>
    <name evidence="1" type="ORF">QNH39_18980</name>
</gene>
<keyword evidence="2" id="KW-1185">Reference proteome</keyword>
<protein>
    <submittedName>
        <fullName evidence="1">Uncharacterized protein</fullName>
    </submittedName>
</protein>
<dbReference type="EMBL" id="CP126114">
    <property type="protein sequence ID" value="WHY84721.1"/>
    <property type="molecule type" value="Genomic_DNA"/>
</dbReference>
<dbReference type="Proteomes" id="UP001178288">
    <property type="component" value="Chromosome"/>
</dbReference>
<dbReference type="KEGG" id="nnv:QNH39_18980"/>
<evidence type="ECO:0000313" key="1">
    <source>
        <dbReference type="EMBL" id="WHY84721.1"/>
    </source>
</evidence>
<reference evidence="1" key="1">
    <citation type="submission" date="2023-05" db="EMBL/GenBank/DDBJ databases">
        <title>Comparative genomics of Bacillaceae isolates and their secondary metabolite potential.</title>
        <authorList>
            <person name="Song L."/>
            <person name="Nielsen L.J."/>
            <person name="Mohite O."/>
            <person name="Xu X."/>
            <person name="Weber T."/>
            <person name="Kovacs A.T."/>
        </authorList>
    </citation>
    <scope>NUCLEOTIDE SEQUENCE</scope>
    <source>
        <strain evidence="1">XLM17</strain>
    </source>
</reference>
<accession>A0AA95MJA7</accession>
<name>A0AA95MJA7_9BACI</name>
<organism evidence="1 2">
    <name type="scientific">Neobacillus novalis</name>
    <dbReference type="NCBI Taxonomy" id="220687"/>
    <lineage>
        <taxon>Bacteria</taxon>
        <taxon>Bacillati</taxon>
        <taxon>Bacillota</taxon>
        <taxon>Bacilli</taxon>
        <taxon>Bacillales</taxon>
        <taxon>Bacillaceae</taxon>
        <taxon>Neobacillus</taxon>
    </lineage>
</organism>
<evidence type="ECO:0000313" key="2">
    <source>
        <dbReference type="Proteomes" id="UP001178288"/>
    </source>
</evidence>
<proteinExistence type="predicted"/>
<sequence length="207" mass="23984">MINLTESQNNKQTSKRQQPFETLQFIPGIWVNGMSFWLQNCTEKVIYNEELVIKVKLEQIHSKIRLAHIYVSNHSKQWKEIKVLAMHHYSNVSQDNVTFISPTDNRIFHHTNSHVFLVNGQHQGEGLKEYTTMPQWYAYTDQIWSSLQKGSLKYQPIAKGAAASIFATKMAVEPRETSKMNTWTITGTNKNELISMEEGLLKRLESL</sequence>
<dbReference type="AlphaFoldDB" id="A0AA95MJA7"/>
<dbReference type="RefSeq" id="WP_066090071.1">
    <property type="nucleotide sequence ID" value="NZ_CP126114.1"/>
</dbReference>